<accession>A0AAX4PNU5</accession>
<dbReference type="Gene3D" id="3.10.110.10">
    <property type="entry name" value="Ubiquitin Conjugating Enzyme"/>
    <property type="match status" value="1"/>
</dbReference>
<evidence type="ECO:0000313" key="4">
    <source>
        <dbReference type="EMBL" id="WZN67355.1"/>
    </source>
</evidence>
<evidence type="ECO:0000259" key="2">
    <source>
        <dbReference type="Pfam" id="PF05773"/>
    </source>
</evidence>
<dbReference type="EMBL" id="CP151519">
    <property type="protein sequence ID" value="WZN67355.1"/>
    <property type="molecule type" value="Genomic_DNA"/>
</dbReference>
<name>A0AAX4PNU5_9CHLO</name>
<dbReference type="Proteomes" id="UP001472866">
    <property type="component" value="Chromosome 19"/>
</dbReference>
<dbReference type="PANTHER" id="PTHR15955">
    <property type="entry name" value="RWD DOMAIN CONTAINING PROTEIN 2"/>
    <property type="match status" value="1"/>
</dbReference>
<dbReference type="CDD" id="cd24163">
    <property type="entry name" value="RWDD2_C"/>
    <property type="match status" value="1"/>
</dbReference>
<evidence type="ECO:0000259" key="3">
    <source>
        <dbReference type="Pfam" id="PF06544"/>
    </source>
</evidence>
<protein>
    <recommendedName>
        <fullName evidence="6">RWD domain-containing protein</fullName>
    </recommendedName>
</protein>
<evidence type="ECO:0008006" key="6">
    <source>
        <dbReference type="Google" id="ProtNLM"/>
    </source>
</evidence>
<reference evidence="4 5" key="1">
    <citation type="submission" date="2024-03" db="EMBL/GenBank/DDBJ databases">
        <title>Complete genome sequence of the green alga Chloropicon roscoffensis RCC1871.</title>
        <authorList>
            <person name="Lemieux C."/>
            <person name="Pombert J.-F."/>
            <person name="Otis C."/>
            <person name="Turmel M."/>
        </authorList>
    </citation>
    <scope>NUCLEOTIDE SEQUENCE [LARGE SCALE GENOMIC DNA]</scope>
    <source>
        <strain evidence="4 5">RCC1871</strain>
    </source>
</reference>
<keyword evidence="1" id="KW-0175">Coiled coil</keyword>
<dbReference type="InterPro" id="IPR017359">
    <property type="entry name" value="Phi-like"/>
</dbReference>
<gene>
    <name evidence="4" type="ORF">HKI87_19g89300</name>
</gene>
<evidence type="ECO:0000313" key="5">
    <source>
        <dbReference type="Proteomes" id="UP001472866"/>
    </source>
</evidence>
<dbReference type="InterPro" id="IPR006575">
    <property type="entry name" value="RWD_dom"/>
</dbReference>
<feature type="domain" description="RWD" evidence="2">
    <location>
        <begin position="7"/>
        <end position="113"/>
    </location>
</feature>
<dbReference type="InterPro" id="IPR059181">
    <property type="entry name" value="RWDD2A-B_C"/>
</dbReference>
<dbReference type="Pfam" id="PF05773">
    <property type="entry name" value="RWD"/>
    <property type="match status" value="1"/>
</dbReference>
<organism evidence="4 5">
    <name type="scientific">Chloropicon roscoffensis</name>
    <dbReference type="NCBI Taxonomy" id="1461544"/>
    <lineage>
        <taxon>Eukaryota</taxon>
        <taxon>Viridiplantae</taxon>
        <taxon>Chlorophyta</taxon>
        <taxon>Chloropicophyceae</taxon>
        <taxon>Chloropicales</taxon>
        <taxon>Chloropicaceae</taxon>
        <taxon>Chloropicon</taxon>
    </lineage>
</organism>
<keyword evidence="5" id="KW-1185">Reference proteome</keyword>
<feature type="coiled-coil region" evidence="1">
    <location>
        <begin position="120"/>
        <end position="151"/>
    </location>
</feature>
<sequence>MEEGARERLEDEVEALLAIFEGHEDIFVEVAGLDPALHDHAAVVVTVIPNDAPQELQLASTRVELLSGYPERTRPTVDLGCPFFVDRCGEEVAEILEMSDGQECLYQVVQCVAQAVSEGKSELREEETLAREEQLRLERQLEQTLADANSKGKEGGEVVLGRRLCFSHHIIAPSKRSAVVGWALELKLGGCSKIGWPGLIAVEGEERHCQLYVQLLQRLRWKKFVVRGEEQVRGREGQTVDDMRKLPSGFCEFGQEEAHLFAKTLKDAGLEDLFRTSMK</sequence>
<dbReference type="InterPro" id="IPR016135">
    <property type="entry name" value="UBQ-conjugating_enzyme/RWD"/>
</dbReference>
<proteinExistence type="predicted"/>
<dbReference type="InterPro" id="IPR010541">
    <property type="entry name" value="Prp3_C"/>
</dbReference>
<dbReference type="AlphaFoldDB" id="A0AAX4PNU5"/>
<dbReference type="Pfam" id="PF06544">
    <property type="entry name" value="Prp3_C"/>
    <property type="match status" value="1"/>
</dbReference>
<feature type="domain" description="Small nuclear ribonucleoprotein Prp3 C-terminal" evidence="3">
    <location>
        <begin position="165"/>
        <end position="235"/>
    </location>
</feature>
<evidence type="ECO:0000256" key="1">
    <source>
        <dbReference type="SAM" id="Coils"/>
    </source>
</evidence>
<dbReference type="PANTHER" id="PTHR15955:SF8">
    <property type="entry name" value="RWD DOMAIN-CONTAINING PROTEIN 2B-RELATED"/>
    <property type="match status" value="1"/>
</dbReference>
<dbReference type="SUPFAM" id="SSF54495">
    <property type="entry name" value="UBC-like"/>
    <property type="match status" value="1"/>
</dbReference>